<feature type="domain" description="AB hydrolase-1" evidence="3">
    <location>
        <begin position="112"/>
        <end position="273"/>
    </location>
</feature>
<keyword evidence="5" id="KW-1185">Reference proteome</keyword>
<evidence type="ECO:0000256" key="1">
    <source>
        <dbReference type="SAM" id="MobiDB-lite"/>
    </source>
</evidence>
<dbReference type="InterPro" id="IPR000073">
    <property type="entry name" value="AB_hydrolase_1"/>
</dbReference>
<dbReference type="SUPFAM" id="SSF53474">
    <property type="entry name" value="alpha/beta-Hydrolases"/>
    <property type="match status" value="1"/>
</dbReference>
<proteinExistence type="predicted"/>
<dbReference type="Gene3D" id="3.40.50.1820">
    <property type="entry name" value="alpha/beta hydrolase"/>
    <property type="match status" value="1"/>
</dbReference>
<dbReference type="PANTHER" id="PTHR43689">
    <property type="entry name" value="HYDROLASE"/>
    <property type="match status" value="1"/>
</dbReference>
<protein>
    <recommendedName>
        <fullName evidence="3">AB hydrolase-1 domain-containing protein</fullName>
    </recommendedName>
</protein>
<organism evidence="4 5">
    <name type="scientific">Dipteronia dyeriana</name>
    <dbReference type="NCBI Taxonomy" id="168575"/>
    <lineage>
        <taxon>Eukaryota</taxon>
        <taxon>Viridiplantae</taxon>
        <taxon>Streptophyta</taxon>
        <taxon>Embryophyta</taxon>
        <taxon>Tracheophyta</taxon>
        <taxon>Spermatophyta</taxon>
        <taxon>Magnoliopsida</taxon>
        <taxon>eudicotyledons</taxon>
        <taxon>Gunneridae</taxon>
        <taxon>Pentapetalae</taxon>
        <taxon>rosids</taxon>
        <taxon>malvids</taxon>
        <taxon>Sapindales</taxon>
        <taxon>Sapindaceae</taxon>
        <taxon>Hippocastanoideae</taxon>
        <taxon>Acereae</taxon>
        <taxon>Dipteronia</taxon>
    </lineage>
</organism>
<feature type="transmembrane region" description="Helical" evidence="2">
    <location>
        <begin position="38"/>
        <end position="59"/>
    </location>
</feature>
<comment type="caution">
    <text evidence="4">The sequence shown here is derived from an EMBL/GenBank/DDBJ whole genome shotgun (WGS) entry which is preliminary data.</text>
</comment>
<sequence length="471" mass="52785">MAVITEEPELEPQQPIQKPKTNPTNTTKPQNNTNPFTFWFYFTLSVSLVSLIFISLSSLSSSQDPKQWFLSLPNSLRHHYSSGRIIKVQTSPNRSPMELFTFQNGVKSTENVLIVHGLGVSSFSFRGMVQSLGSRGVRVISVDLPGSGFSDRSTMEVAERSDGSLQRLRDVYGLIQEKGIFWAFDQIVETGQIPYEEIMKFRVLERKSVKFIELGSEELGRVLGQVIQTMNLAPVHLVLHDSALLMSANWVVENSGLVKSITLVDTGLKPALPSLVLGLPLIREFLLGSSLAYERLIRSCCVNKIGGFDFQASRVLLKGRDGSRAIAEMGRRLNYSFNIGEWGGSDAIKGLPIQVLWSKEWSEEGRRVAEALSQAKFVEHSGGRWPQEDTAEELAENIAEFVFSLPKSVGQTEEEHIPEHIQMMFDKEVKEQARDHHHDHHHHHDGGHDHHHGHGNADYMDAYGLGNAWGH</sequence>
<name>A0AAD9TR45_9ROSI</name>
<evidence type="ECO:0000259" key="3">
    <source>
        <dbReference type="Pfam" id="PF00561"/>
    </source>
</evidence>
<reference evidence="4" key="1">
    <citation type="journal article" date="2023" name="Plant J.">
        <title>Genome sequences and population genomics provide insights into the demographic history, inbreeding, and mutation load of two 'living fossil' tree species of Dipteronia.</title>
        <authorList>
            <person name="Feng Y."/>
            <person name="Comes H.P."/>
            <person name="Chen J."/>
            <person name="Zhu S."/>
            <person name="Lu R."/>
            <person name="Zhang X."/>
            <person name="Li P."/>
            <person name="Qiu J."/>
            <person name="Olsen K.M."/>
            <person name="Qiu Y."/>
        </authorList>
    </citation>
    <scope>NUCLEOTIDE SEQUENCE</scope>
    <source>
        <strain evidence="4">KIB01</strain>
    </source>
</reference>
<evidence type="ECO:0000313" key="5">
    <source>
        <dbReference type="Proteomes" id="UP001280121"/>
    </source>
</evidence>
<feature type="compositionally biased region" description="Low complexity" evidence="1">
    <location>
        <begin position="11"/>
        <end position="30"/>
    </location>
</feature>
<evidence type="ECO:0000256" key="2">
    <source>
        <dbReference type="SAM" id="Phobius"/>
    </source>
</evidence>
<feature type="compositionally biased region" description="Basic residues" evidence="1">
    <location>
        <begin position="437"/>
        <end position="454"/>
    </location>
</feature>
<accession>A0AAD9TR45</accession>
<feature type="region of interest" description="Disordered" evidence="1">
    <location>
        <begin position="430"/>
        <end position="455"/>
    </location>
</feature>
<dbReference type="Pfam" id="PF00561">
    <property type="entry name" value="Abhydrolase_1"/>
    <property type="match status" value="1"/>
</dbReference>
<dbReference type="EMBL" id="JANJYI010000008">
    <property type="protein sequence ID" value="KAK2640438.1"/>
    <property type="molecule type" value="Genomic_DNA"/>
</dbReference>
<gene>
    <name evidence="4" type="ORF">Ddye_028233</name>
</gene>
<dbReference type="AlphaFoldDB" id="A0AAD9TR45"/>
<evidence type="ECO:0000313" key="4">
    <source>
        <dbReference type="EMBL" id="KAK2640438.1"/>
    </source>
</evidence>
<feature type="region of interest" description="Disordered" evidence="1">
    <location>
        <begin position="1"/>
        <end position="30"/>
    </location>
</feature>
<dbReference type="PANTHER" id="PTHR43689:SF8">
    <property type="entry name" value="ALPHA_BETA-HYDROLASES SUPERFAMILY PROTEIN"/>
    <property type="match status" value="1"/>
</dbReference>
<keyword evidence="2" id="KW-0472">Membrane</keyword>
<keyword evidence="2" id="KW-1133">Transmembrane helix</keyword>
<dbReference type="InterPro" id="IPR029058">
    <property type="entry name" value="AB_hydrolase_fold"/>
</dbReference>
<dbReference type="Proteomes" id="UP001280121">
    <property type="component" value="Unassembled WGS sequence"/>
</dbReference>
<keyword evidence="2" id="KW-0812">Transmembrane</keyword>
<feature type="compositionally biased region" description="Acidic residues" evidence="1">
    <location>
        <begin position="1"/>
        <end position="10"/>
    </location>
</feature>